<dbReference type="Proteomes" id="UP000295192">
    <property type="component" value="Unassembled WGS sequence"/>
</dbReference>
<name>A0A484BB77_DRONA</name>
<feature type="coiled-coil region" evidence="1">
    <location>
        <begin position="95"/>
        <end position="122"/>
    </location>
</feature>
<reference evidence="3 4" key="1">
    <citation type="journal article" date="2019" name="J. Hered.">
        <title>An Improved Genome Assembly for Drosophila navojoa, the Basal Species in the mojavensis Cluster.</title>
        <authorList>
            <person name="Vanderlinde T."/>
            <person name="Dupim E.G."/>
            <person name="Nazario-Yepiz N.O."/>
            <person name="Carvalho A.B."/>
        </authorList>
    </citation>
    <scope>NUCLEOTIDE SEQUENCE [LARGE SCALE GENOMIC DNA]</scope>
    <source>
        <strain evidence="3">Navoj_Jal97</strain>
        <tissue evidence="3">Whole organism</tissue>
    </source>
</reference>
<gene>
    <name evidence="3" type="ORF">AWZ03_007634</name>
</gene>
<feature type="region of interest" description="Disordered" evidence="2">
    <location>
        <begin position="169"/>
        <end position="209"/>
    </location>
</feature>
<evidence type="ECO:0000313" key="3">
    <source>
        <dbReference type="EMBL" id="TDG45914.1"/>
    </source>
</evidence>
<protein>
    <submittedName>
        <fullName evidence="3">Uncharacterized protein</fullName>
    </submittedName>
</protein>
<comment type="caution">
    <text evidence="3">The sequence shown here is derived from an EMBL/GenBank/DDBJ whole genome shotgun (WGS) entry which is preliminary data.</text>
</comment>
<keyword evidence="1" id="KW-0175">Coiled coil</keyword>
<feature type="region of interest" description="Disordered" evidence="2">
    <location>
        <begin position="127"/>
        <end position="156"/>
    </location>
</feature>
<accession>A0A484BB77</accession>
<feature type="compositionally biased region" description="Basic and acidic residues" evidence="2">
    <location>
        <begin position="170"/>
        <end position="192"/>
    </location>
</feature>
<evidence type="ECO:0000313" key="4">
    <source>
        <dbReference type="Proteomes" id="UP000295192"/>
    </source>
</evidence>
<evidence type="ECO:0000256" key="2">
    <source>
        <dbReference type="SAM" id="MobiDB-lite"/>
    </source>
</evidence>
<organism evidence="3 4">
    <name type="scientific">Drosophila navojoa</name>
    <name type="common">Fruit fly</name>
    <dbReference type="NCBI Taxonomy" id="7232"/>
    <lineage>
        <taxon>Eukaryota</taxon>
        <taxon>Metazoa</taxon>
        <taxon>Ecdysozoa</taxon>
        <taxon>Arthropoda</taxon>
        <taxon>Hexapoda</taxon>
        <taxon>Insecta</taxon>
        <taxon>Pterygota</taxon>
        <taxon>Neoptera</taxon>
        <taxon>Endopterygota</taxon>
        <taxon>Diptera</taxon>
        <taxon>Brachycera</taxon>
        <taxon>Muscomorpha</taxon>
        <taxon>Ephydroidea</taxon>
        <taxon>Drosophilidae</taxon>
        <taxon>Drosophila</taxon>
    </lineage>
</organism>
<keyword evidence="4" id="KW-1185">Reference proteome</keyword>
<proteinExistence type="predicted"/>
<dbReference type="EMBL" id="LSRL02000068">
    <property type="protein sequence ID" value="TDG45914.1"/>
    <property type="molecule type" value="Genomic_DNA"/>
</dbReference>
<dbReference type="OrthoDB" id="166375at2759"/>
<feature type="compositionally biased region" description="Basic and acidic residues" evidence="2">
    <location>
        <begin position="137"/>
        <end position="147"/>
    </location>
</feature>
<dbReference type="AlphaFoldDB" id="A0A484BB77"/>
<evidence type="ECO:0000256" key="1">
    <source>
        <dbReference type="SAM" id="Coils"/>
    </source>
</evidence>
<sequence>MLGLQTRKRHLNFTEVLDEGELPDTDAKPSKFDDGYDVDLLGDAVDRERLESLSELDRETELYKRSLKREKLLYQWGIECALLAKDKTDNAVTLKQCSSTRLQNLETQLAAVKRRIDHLVAQRNNKKTKLDYGYQEQEQKREQELEQHPQSTQQLQQEAKLLIQIPDQSDQAKDDPLKHGDAKELKLKTKDFDESDDEKYMDASNSSRKSETFVNSLAELSAQPPPSVHSINRKEKGIKRALNYRFTKSDAELMVQVKRTSQMLVSAAYRKARLIIERNMAVDSNDVEKVNELDKLIKQINEQSFSEHQRKKRVKCLKPVTRTKPTEKFDCQQYKKFAQLNSLQLMQQMRKPIVLAEKISKEKLDMYELHNFEVNFDLSSLSE</sequence>